<keyword evidence="3" id="KW-1185">Reference proteome</keyword>
<accession>L9Y1Q5</accession>
<feature type="transmembrane region" description="Helical" evidence="1">
    <location>
        <begin position="43"/>
        <end position="60"/>
    </location>
</feature>
<dbReference type="Proteomes" id="UP000011632">
    <property type="component" value="Unassembled WGS sequence"/>
</dbReference>
<keyword evidence="1" id="KW-0472">Membrane</keyword>
<keyword evidence="1" id="KW-1133">Transmembrane helix</keyword>
<sequence>MVEASLFIGSEHYVANSIAMMALTHGFMALAAAVVVLPVLGDHVGVALLLAAAFVGGLAPDADLLASHRKTLHYPVGYSVLAAVLLGAFLLTSSPGVLVLTVAVGAAALHSVSDVLGGSAEREPWNPVTENGVYNHALGRWHRPRRYVRYSGAPEDFLVCVAFAAVAIPAGATSATVDAALLGLVAFAGLYSLCRKRLAGIAATLGRLVPRRLRAVVPTVRVTETETDGTTIDIRFGR</sequence>
<comment type="caution">
    <text evidence="2">The sequence shown here is derived from an EMBL/GenBank/DDBJ whole genome shotgun (WGS) entry which is preliminary data.</text>
</comment>
<gene>
    <name evidence="2" type="ORF">C489_08190</name>
</gene>
<protein>
    <recommendedName>
        <fullName evidence="4">Membrane-bound metal-dependent hydrolase</fullName>
    </recommendedName>
</protein>
<feature type="transmembrane region" description="Helical" evidence="1">
    <location>
        <begin position="147"/>
        <end position="168"/>
    </location>
</feature>
<feature type="transmembrane region" description="Helical" evidence="1">
    <location>
        <begin position="174"/>
        <end position="194"/>
    </location>
</feature>
<keyword evidence="1" id="KW-0812">Transmembrane</keyword>
<organism evidence="2 3">
    <name type="scientific">Natrinema versiforme JCM 10478</name>
    <dbReference type="NCBI Taxonomy" id="1227496"/>
    <lineage>
        <taxon>Archaea</taxon>
        <taxon>Methanobacteriati</taxon>
        <taxon>Methanobacteriota</taxon>
        <taxon>Stenosarchaea group</taxon>
        <taxon>Halobacteria</taxon>
        <taxon>Halobacteriales</taxon>
        <taxon>Natrialbaceae</taxon>
        <taxon>Natrinema</taxon>
    </lineage>
</organism>
<dbReference type="PATRIC" id="fig|1227496.3.peg.1656"/>
<feature type="transmembrane region" description="Helical" evidence="1">
    <location>
        <begin position="12"/>
        <end position="37"/>
    </location>
</feature>
<dbReference type="STRING" id="1227496.C489_08190"/>
<evidence type="ECO:0000256" key="1">
    <source>
        <dbReference type="SAM" id="Phobius"/>
    </source>
</evidence>
<dbReference type="EMBL" id="AOID01000026">
    <property type="protein sequence ID" value="ELY67970.1"/>
    <property type="molecule type" value="Genomic_DNA"/>
</dbReference>
<name>L9Y1Q5_9EURY</name>
<reference evidence="2 3" key="1">
    <citation type="journal article" date="2014" name="PLoS Genet.">
        <title>Phylogenetically driven sequencing of extremely halophilic archaea reveals strategies for static and dynamic osmo-response.</title>
        <authorList>
            <person name="Becker E.A."/>
            <person name="Seitzer P.M."/>
            <person name="Tritt A."/>
            <person name="Larsen D."/>
            <person name="Krusor M."/>
            <person name="Yao A.I."/>
            <person name="Wu D."/>
            <person name="Madern D."/>
            <person name="Eisen J.A."/>
            <person name="Darling A.E."/>
            <person name="Facciotti M.T."/>
        </authorList>
    </citation>
    <scope>NUCLEOTIDE SEQUENCE [LARGE SCALE GENOMIC DNA]</scope>
    <source>
        <strain evidence="2 3">JCM 10478</strain>
    </source>
</reference>
<dbReference type="AlphaFoldDB" id="L9Y1Q5"/>
<proteinExistence type="predicted"/>
<evidence type="ECO:0008006" key="4">
    <source>
        <dbReference type="Google" id="ProtNLM"/>
    </source>
</evidence>
<evidence type="ECO:0000313" key="3">
    <source>
        <dbReference type="Proteomes" id="UP000011632"/>
    </source>
</evidence>
<evidence type="ECO:0000313" key="2">
    <source>
        <dbReference type="EMBL" id="ELY67970.1"/>
    </source>
</evidence>